<feature type="domain" description="F-box" evidence="2">
    <location>
        <begin position="74"/>
        <end position="104"/>
    </location>
</feature>
<feature type="compositionally biased region" description="Low complexity" evidence="1">
    <location>
        <begin position="395"/>
        <end position="408"/>
    </location>
</feature>
<proteinExistence type="predicted"/>
<dbReference type="OrthoDB" id="10044893at2759"/>
<feature type="region of interest" description="Disordered" evidence="1">
    <location>
        <begin position="226"/>
        <end position="251"/>
    </location>
</feature>
<feature type="compositionally biased region" description="Basic and acidic residues" evidence="1">
    <location>
        <begin position="231"/>
        <end position="245"/>
    </location>
</feature>
<dbReference type="InterPro" id="IPR036047">
    <property type="entry name" value="F-box-like_dom_sf"/>
</dbReference>
<evidence type="ECO:0000259" key="2">
    <source>
        <dbReference type="Pfam" id="PF00646"/>
    </source>
</evidence>
<evidence type="ECO:0000256" key="1">
    <source>
        <dbReference type="SAM" id="MobiDB-lite"/>
    </source>
</evidence>
<dbReference type="InterPro" id="IPR006553">
    <property type="entry name" value="Leu-rich_rpt_Cys-con_subtyp"/>
</dbReference>
<dbReference type="SUPFAM" id="SSF52047">
    <property type="entry name" value="RNI-like"/>
    <property type="match status" value="1"/>
</dbReference>
<gene>
    <name evidence="3" type="ORF">KFE25_008397</name>
</gene>
<feature type="region of interest" description="Disordered" evidence="1">
    <location>
        <begin position="395"/>
        <end position="436"/>
    </location>
</feature>
<dbReference type="EMBL" id="JAGTXO010000049">
    <property type="protein sequence ID" value="KAG8458600.1"/>
    <property type="molecule type" value="Genomic_DNA"/>
</dbReference>
<name>A0A8J6C600_DIALT</name>
<comment type="caution">
    <text evidence="3">The sequence shown here is derived from an EMBL/GenBank/DDBJ whole genome shotgun (WGS) entry which is preliminary data.</text>
</comment>
<reference evidence="3" key="1">
    <citation type="submission" date="2021-05" db="EMBL/GenBank/DDBJ databases">
        <title>The genome of the haptophyte Pavlova lutheri (Diacronema luteri, Pavlovales) - a model for lipid biosynthesis in eukaryotic algae.</title>
        <authorList>
            <person name="Hulatt C.J."/>
            <person name="Posewitz M.C."/>
        </authorList>
    </citation>
    <scope>NUCLEOTIDE SEQUENCE</scope>
    <source>
        <strain evidence="3">NIVA-4/92</strain>
    </source>
</reference>
<dbReference type="Gene3D" id="1.20.1280.50">
    <property type="match status" value="1"/>
</dbReference>
<dbReference type="InterPro" id="IPR032675">
    <property type="entry name" value="LRR_dom_sf"/>
</dbReference>
<dbReference type="Gene3D" id="3.80.10.10">
    <property type="entry name" value="Ribonuclease Inhibitor"/>
    <property type="match status" value="1"/>
</dbReference>
<dbReference type="Pfam" id="PF00646">
    <property type="entry name" value="F-box"/>
    <property type="match status" value="1"/>
</dbReference>
<keyword evidence="4" id="KW-1185">Reference proteome</keyword>
<dbReference type="InterPro" id="IPR001810">
    <property type="entry name" value="F-box_dom"/>
</dbReference>
<dbReference type="Proteomes" id="UP000751190">
    <property type="component" value="Unassembled WGS sequence"/>
</dbReference>
<evidence type="ECO:0000313" key="3">
    <source>
        <dbReference type="EMBL" id="KAG8458600.1"/>
    </source>
</evidence>
<feature type="compositionally biased region" description="Basic residues" evidence="1">
    <location>
        <begin position="421"/>
        <end position="436"/>
    </location>
</feature>
<evidence type="ECO:0000313" key="4">
    <source>
        <dbReference type="Proteomes" id="UP000751190"/>
    </source>
</evidence>
<dbReference type="SUPFAM" id="SSF81383">
    <property type="entry name" value="F-box domain"/>
    <property type="match status" value="1"/>
</dbReference>
<organism evidence="3 4">
    <name type="scientific">Diacronema lutheri</name>
    <name type="common">Unicellular marine alga</name>
    <name type="synonym">Monochrysis lutheri</name>
    <dbReference type="NCBI Taxonomy" id="2081491"/>
    <lineage>
        <taxon>Eukaryota</taxon>
        <taxon>Haptista</taxon>
        <taxon>Haptophyta</taxon>
        <taxon>Pavlovophyceae</taxon>
        <taxon>Pavlovales</taxon>
        <taxon>Pavlovaceae</taxon>
        <taxon>Diacronema</taxon>
    </lineage>
</organism>
<protein>
    <recommendedName>
        <fullName evidence="2">F-box domain-containing protein</fullName>
    </recommendedName>
</protein>
<dbReference type="AlphaFoldDB" id="A0A8J6C600"/>
<accession>A0A8J6C600</accession>
<dbReference type="SMART" id="SM00367">
    <property type="entry name" value="LRR_CC"/>
    <property type="match status" value="2"/>
</dbReference>
<sequence length="436" mass="47620">MYGALPTRPRLGLKPQPNCPISALDDGLIVAIFAYLKPNHLRFTADTLRADGTVTSAEKGYRCSSDNSMRMGELVQYVSIVELIQCSMVCRQWRRCAQLRALWEEADLSKFRDAVNDDLVLRIAQKAGRRLRSLCLNHCVRITDVSMYHLSTHCPLITELHIQGCTQLSASAVLNLMRTLAYRNGLLRKPAVLSIELAKCAFLSPSVLEEIEKALYTASRDANATGRRRRAGDAELARRTDDRPAHSGAPAPAAHACARVKRAQDAAQNAEDRWRSTFELDVGLCNLCNSVVDLSDGGRCSLCASVTCERCSDTPSTCELCCESFCNDCRLVATCVSCMKDYCEDCQEVLMCGECDAVLCPECHSEHVCPVDTLDAPAPAACELQLAARASDTHAQSAGERAAASAPAHVRRGGGGEHPHVQKRLPVHRANGHPRV</sequence>